<keyword evidence="5 8" id="KW-0812">Transmembrane</keyword>
<dbReference type="Gene3D" id="1.20.1530.20">
    <property type="match status" value="1"/>
</dbReference>
<feature type="transmembrane region" description="Helical" evidence="8">
    <location>
        <begin position="35"/>
        <end position="53"/>
    </location>
</feature>
<dbReference type="InterPro" id="IPR004776">
    <property type="entry name" value="Mem_transp_PIN-like"/>
</dbReference>
<dbReference type="EMBL" id="CP162599">
    <property type="protein sequence ID" value="XDK33095.1"/>
    <property type="molecule type" value="Genomic_DNA"/>
</dbReference>
<feature type="transmembrane region" description="Helical" evidence="8">
    <location>
        <begin position="192"/>
        <end position="211"/>
    </location>
</feature>
<evidence type="ECO:0000313" key="9">
    <source>
        <dbReference type="EMBL" id="XDK33095.1"/>
    </source>
</evidence>
<feature type="transmembrane region" description="Helical" evidence="8">
    <location>
        <begin position="98"/>
        <end position="120"/>
    </location>
</feature>
<evidence type="ECO:0000256" key="5">
    <source>
        <dbReference type="ARBA" id="ARBA00022692"/>
    </source>
</evidence>
<feature type="transmembrane region" description="Helical" evidence="8">
    <location>
        <begin position="6"/>
        <end position="23"/>
    </location>
</feature>
<dbReference type="GO" id="GO:0005886">
    <property type="term" value="C:plasma membrane"/>
    <property type="evidence" value="ECO:0007669"/>
    <property type="project" value="UniProtKB-SubCell"/>
</dbReference>
<gene>
    <name evidence="9" type="ORF">AB4Y30_01600</name>
</gene>
<keyword evidence="7 8" id="KW-0472">Membrane</keyword>
<reference evidence="9" key="1">
    <citation type="submission" date="2024-07" db="EMBL/GenBank/DDBJ databases">
        <title>Halotolerant mesophilic bacterium Ornithinibacillus sp. 4-3, sp. nov., isolated from soil.</title>
        <authorList>
            <person name="Sidarenka A.V."/>
            <person name="Guliayeva D.E."/>
            <person name="Leanovich S.I."/>
            <person name="Hileuskaya K.S."/>
            <person name="Akhremchuk A.E."/>
            <person name="Sikolenko M.A."/>
            <person name="Valentovich L.N."/>
        </authorList>
    </citation>
    <scope>NUCLEOTIDE SEQUENCE</scope>
    <source>
        <strain evidence="9">4-3</strain>
    </source>
</reference>
<evidence type="ECO:0000256" key="2">
    <source>
        <dbReference type="ARBA" id="ARBA00010145"/>
    </source>
</evidence>
<keyword evidence="6 8" id="KW-1133">Transmembrane helix</keyword>
<comment type="similarity">
    <text evidence="2">Belongs to the auxin efflux carrier (TC 2.A.69) family.</text>
</comment>
<keyword evidence="4" id="KW-1003">Cell membrane</keyword>
<feature type="transmembrane region" description="Helical" evidence="8">
    <location>
        <begin position="284"/>
        <end position="304"/>
    </location>
</feature>
<feature type="transmembrane region" description="Helical" evidence="8">
    <location>
        <begin position="160"/>
        <end position="180"/>
    </location>
</feature>
<dbReference type="PANTHER" id="PTHR36838">
    <property type="entry name" value="AUXIN EFFLUX CARRIER FAMILY PROTEIN"/>
    <property type="match status" value="1"/>
</dbReference>
<dbReference type="Pfam" id="PF03547">
    <property type="entry name" value="Mem_trans"/>
    <property type="match status" value="1"/>
</dbReference>
<evidence type="ECO:0000256" key="8">
    <source>
        <dbReference type="SAM" id="Phobius"/>
    </source>
</evidence>
<feature type="transmembrane region" description="Helical" evidence="8">
    <location>
        <begin position="223"/>
        <end position="246"/>
    </location>
</feature>
<dbReference type="PANTHER" id="PTHR36838:SF1">
    <property type="entry name" value="SLR1864 PROTEIN"/>
    <property type="match status" value="1"/>
</dbReference>
<evidence type="ECO:0000256" key="7">
    <source>
        <dbReference type="ARBA" id="ARBA00023136"/>
    </source>
</evidence>
<name>A0AB39HS07_9BACI</name>
<protein>
    <submittedName>
        <fullName evidence="9">AEC family transporter</fullName>
    </submittedName>
</protein>
<feature type="transmembrane region" description="Helical" evidence="8">
    <location>
        <begin position="126"/>
        <end position="148"/>
    </location>
</feature>
<dbReference type="InterPro" id="IPR038770">
    <property type="entry name" value="Na+/solute_symporter_sf"/>
</dbReference>
<evidence type="ECO:0000256" key="4">
    <source>
        <dbReference type="ARBA" id="ARBA00022475"/>
    </source>
</evidence>
<comment type="subcellular location">
    <subcellularLocation>
        <location evidence="1">Cell membrane</location>
        <topology evidence="1">Multi-pass membrane protein</topology>
    </subcellularLocation>
</comment>
<dbReference type="AlphaFoldDB" id="A0AB39HS07"/>
<dbReference type="GO" id="GO:0055085">
    <property type="term" value="P:transmembrane transport"/>
    <property type="evidence" value="ECO:0007669"/>
    <property type="project" value="InterPro"/>
</dbReference>
<organism evidence="9">
    <name type="scientific">Ornithinibacillus sp. 4-3</name>
    <dbReference type="NCBI Taxonomy" id="3231488"/>
    <lineage>
        <taxon>Bacteria</taxon>
        <taxon>Bacillati</taxon>
        <taxon>Bacillota</taxon>
        <taxon>Bacilli</taxon>
        <taxon>Bacillales</taxon>
        <taxon>Bacillaceae</taxon>
        <taxon>Ornithinibacillus</taxon>
    </lineage>
</organism>
<dbReference type="RefSeq" id="WP_368653782.1">
    <property type="nucleotide sequence ID" value="NZ_CP162599.1"/>
</dbReference>
<evidence type="ECO:0000256" key="3">
    <source>
        <dbReference type="ARBA" id="ARBA00022448"/>
    </source>
</evidence>
<evidence type="ECO:0000256" key="1">
    <source>
        <dbReference type="ARBA" id="ARBA00004651"/>
    </source>
</evidence>
<feature type="transmembrane region" description="Helical" evidence="8">
    <location>
        <begin position="65"/>
        <end position="86"/>
    </location>
</feature>
<accession>A0AB39HS07</accession>
<keyword evidence="3" id="KW-0813">Transport</keyword>
<evidence type="ECO:0000256" key="6">
    <source>
        <dbReference type="ARBA" id="ARBA00022989"/>
    </source>
</evidence>
<sequence length="310" mass="34897">MIVELIQEMMVLYGFAIIGFTAMKFNILNKSSIDVLSKLILNVTLPCLIIHSLDKTFTFTMLKDFIWLLLISLYVLAVATLLAHWMGKRLQHNKNKRATYESLIIFGNQGFIGYAVVMALFGEEEIIYLVIFNIFYLILIWTYGIYLFTKNNGEFTIKGLLNSGLMSTIIGIIILLLPIKLNFIISKTLEEVGNITVPLSMIFIGSLLAVVKYKDLCRMIKDIYIWLATILRLIAIPILVLPFLYLSIHPKLIMIAFIVSGMPSAPTTSLYAQKYGGDIQFSSIGVLLSTVLSLITIPLLISIIKTLIKV</sequence>
<proteinExistence type="inferred from homology"/>